<dbReference type="GO" id="GO:0005737">
    <property type="term" value="C:cytoplasm"/>
    <property type="evidence" value="ECO:0007669"/>
    <property type="project" value="UniProtKB-SubCell"/>
</dbReference>
<dbReference type="Pfam" id="PF02463">
    <property type="entry name" value="SMC_N"/>
    <property type="match status" value="1"/>
</dbReference>
<dbReference type="AlphaFoldDB" id="A0A229P1E6"/>
<dbReference type="GO" id="GO:0007059">
    <property type="term" value="P:chromosome segregation"/>
    <property type="evidence" value="ECO:0007669"/>
    <property type="project" value="UniProtKB-UniRule"/>
</dbReference>
<dbReference type="GO" id="GO:0006260">
    <property type="term" value="P:DNA replication"/>
    <property type="evidence" value="ECO:0007669"/>
    <property type="project" value="UniProtKB-UniRule"/>
</dbReference>
<feature type="coiled-coil region" evidence="7">
    <location>
        <begin position="386"/>
        <end position="413"/>
    </location>
</feature>
<protein>
    <recommendedName>
        <fullName evidence="7">Chromosome partition protein Smc</fullName>
    </recommendedName>
</protein>
<dbReference type="InterPro" id="IPR010935">
    <property type="entry name" value="SMC_hinge"/>
</dbReference>
<keyword evidence="4 7" id="KW-0067">ATP-binding</keyword>
<dbReference type="CDD" id="cd03278">
    <property type="entry name" value="ABC_SMC_barmotin"/>
    <property type="match status" value="2"/>
</dbReference>
<name>A0A229P1E6_9BACL</name>
<dbReference type="Gene3D" id="1.20.1060.20">
    <property type="match status" value="1"/>
</dbReference>
<reference evidence="10 11" key="1">
    <citation type="submission" date="2017-07" db="EMBL/GenBank/DDBJ databases">
        <title>Paenibacillus herberti R33 genome sequencing and assembly.</title>
        <authorList>
            <person name="Su W."/>
        </authorList>
    </citation>
    <scope>NUCLEOTIDE SEQUENCE [LARGE SCALE GENOMIC DNA]</scope>
    <source>
        <strain evidence="10 11">R33</strain>
    </source>
</reference>
<dbReference type="GO" id="GO:0007062">
    <property type="term" value="P:sister chromatid cohesion"/>
    <property type="evidence" value="ECO:0007669"/>
    <property type="project" value="InterPro"/>
</dbReference>
<feature type="region of interest" description="Disordered" evidence="8">
    <location>
        <begin position="894"/>
        <end position="921"/>
    </location>
</feature>
<evidence type="ECO:0000256" key="2">
    <source>
        <dbReference type="ARBA" id="ARBA00022490"/>
    </source>
</evidence>
<evidence type="ECO:0000256" key="6">
    <source>
        <dbReference type="ARBA" id="ARBA00023125"/>
    </source>
</evidence>
<dbReference type="GO" id="GO:0016887">
    <property type="term" value="F:ATP hydrolysis activity"/>
    <property type="evidence" value="ECO:0007669"/>
    <property type="project" value="InterPro"/>
</dbReference>
<evidence type="ECO:0000256" key="4">
    <source>
        <dbReference type="ARBA" id="ARBA00022840"/>
    </source>
</evidence>
<dbReference type="GO" id="GO:0003677">
    <property type="term" value="F:DNA binding"/>
    <property type="evidence" value="ECO:0007669"/>
    <property type="project" value="UniProtKB-UniRule"/>
</dbReference>
<dbReference type="FunFam" id="3.40.50.300:FF:000984">
    <property type="entry name" value="Chromosome partition protein Smc"/>
    <property type="match status" value="1"/>
</dbReference>
<feature type="binding site" evidence="7">
    <location>
        <begin position="32"/>
        <end position="39"/>
    </location>
    <ligand>
        <name>ATP</name>
        <dbReference type="ChEBI" id="CHEBI:30616"/>
    </ligand>
</feature>
<feature type="coiled-coil region" evidence="7">
    <location>
        <begin position="167"/>
        <end position="201"/>
    </location>
</feature>
<dbReference type="InterPro" id="IPR027417">
    <property type="entry name" value="P-loop_NTPase"/>
</dbReference>
<comment type="subunit">
    <text evidence="7">Homodimer.</text>
</comment>
<dbReference type="OrthoDB" id="9808768at2"/>
<evidence type="ECO:0000256" key="5">
    <source>
        <dbReference type="ARBA" id="ARBA00023054"/>
    </source>
</evidence>
<gene>
    <name evidence="7 10" type="primary">smc</name>
    <name evidence="10" type="ORF">CGZ75_04435</name>
</gene>
<evidence type="ECO:0000256" key="8">
    <source>
        <dbReference type="SAM" id="MobiDB-lite"/>
    </source>
</evidence>
<evidence type="ECO:0000256" key="7">
    <source>
        <dbReference type="HAMAP-Rule" id="MF_01894"/>
    </source>
</evidence>
<dbReference type="Pfam" id="PF06470">
    <property type="entry name" value="SMC_hinge"/>
    <property type="match status" value="1"/>
</dbReference>
<dbReference type="HAMAP" id="MF_01894">
    <property type="entry name" value="Smc_prok"/>
    <property type="match status" value="1"/>
</dbReference>
<keyword evidence="6 7" id="KW-0238">DNA-binding</keyword>
<evidence type="ECO:0000256" key="1">
    <source>
        <dbReference type="ARBA" id="ARBA00004496"/>
    </source>
</evidence>
<dbReference type="FunFam" id="3.40.50.300:FF:000901">
    <property type="entry name" value="Chromosome partition protein Smc"/>
    <property type="match status" value="1"/>
</dbReference>
<feature type="domain" description="SMC hinge" evidence="9">
    <location>
        <begin position="523"/>
        <end position="642"/>
    </location>
</feature>
<comment type="function">
    <text evidence="7">Required for chromosome condensation and partitioning.</text>
</comment>
<dbReference type="EMBL" id="NMUQ01000001">
    <property type="protein sequence ID" value="OXM15960.1"/>
    <property type="molecule type" value="Genomic_DNA"/>
</dbReference>
<dbReference type="InterPro" id="IPR003395">
    <property type="entry name" value="RecF/RecN/SMC_N"/>
</dbReference>
<organism evidence="10 11">
    <name type="scientific">Paenibacillus herberti</name>
    <dbReference type="NCBI Taxonomy" id="1619309"/>
    <lineage>
        <taxon>Bacteria</taxon>
        <taxon>Bacillati</taxon>
        <taxon>Bacillota</taxon>
        <taxon>Bacilli</taxon>
        <taxon>Bacillales</taxon>
        <taxon>Paenibacillaceae</taxon>
        <taxon>Paenibacillus</taxon>
    </lineage>
</organism>
<dbReference type="GO" id="GO:0005694">
    <property type="term" value="C:chromosome"/>
    <property type="evidence" value="ECO:0007669"/>
    <property type="project" value="InterPro"/>
</dbReference>
<dbReference type="NCBIfam" id="TIGR02168">
    <property type="entry name" value="SMC_prok_B"/>
    <property type="match status" value="1"/>
</dbReference>
<keyword evidence="11" id="KW-1185">Reference proteome</keyword>
<feature type="coiled-coil region" evidence="7">
    <location>
        <begin position="677"/>
        <end position="753"/>
    </location>
</feature>
<dbReference type="SMART" id="SM00968">
    <property type="entry name" value="SMC_hinge"/>
    <property type="match status" value="1"/>
</dbReference>
<dbReference type="InterPro" id="IPR036277">
    <property type="entry name" value="SMC_hinge_sf"/>
</dbReference>
<dbReference type="RefSeq" id="WP_089523046.1">
    <property type="nucleotide sequence ID" value="NZ_NMUQ01000001.1"/>
</dbReference>
<comment type="similarity">
    <text evidence="7">Belongs to the SMC family.</text>
</comment>
<dbReference type="InterPro" id="IPR011890">
    <property type="entry name" value="SMC_prok"/>
</dbReference>
<dbReference type="GO" id="GO:0030261">
    <property type="term" value="P:chromosome condensation"/>
    <property type="evidence" value="ECO:0007669"/>
    <property type="project" value="InterPro"/>
</dbReference>
<proteinExistence type="inferred from homology"/>
<dbReference type="Gene3D" id="3.30.70.1620">
    <property type="match status" value="1"/>
</dbReference>
<dbReference type="SUPFAM" id="SSF52540">
    <property type="entry name" value="P-loop containing nucleoside triphosphate hydrolases"/>
    <property type="match status" value="1"/>
</dbReference>
<dbReference type="Proteomes" id="UP000215145">
    <property type="component" value="Unassembled WGS sequence"/>
</dbReference>
<dbReference type="PIRSF" id="PIRSF005719">
    <property type="entry name" value="SMC"/>
    <property type="match status" value="1"/>
</dbReference>
<dbReference type="SUPFAM" id="SSF75553">
    <property type="entry name" value="Smc hinge domain"/>
    <property type="match status" value="1"/>
</dbReference>
<evidence type="ECO:0000256" key="3">
    <source>
        <dbReference type="ARBA" id="ARBA00022741"/>
    </source>
</evidence>
<evidence type="ECO:0000259" key="9">
    <source>
        <dbReference type="SMART" id="SM00968"/>
    </source>
</evidence>
<keyword evidence="3 7" id="KW-0547">Nucleotide-binding</keyword>
<dbReference type="PANTHER" id="PTHR43977">
    <property type="entry name" value="STRUCTURAL MAINTENANCE OF CHROMOSOMES PROTEIN 3"/>
    <property type="match status" value="1"/>
</dbReference>
<feature type="coiled-coil region" evidence="7">
    <location>
        <begin position="262"/>
        <end position="345"/>
    </location>
</feature>
<dbReference type="GO" id="GO:0005524">
    <property type="term" value="F:ATP binding"/>
    <property type="evidence" value="ECO:0007669"/>
    <property type="project" value="UniProtKB-UniRule"/>
</dbReference>
<comment type="caution">
    <text evidence="10">The sequence shown here is derived from an EMBL/GenBank/DDBJ whole genome shotgun (WGS) entry which is preliminary data.</text>
</comment>
<keyword evidence="2 7" id="KW-0963">Cytoplasm</keyword>
<evidence type="ECO:0000313" key="10">
    <source>
        <dbReference type="EMBL" id="OXM15960.1"/>
    </source>
</evidence>
<keyword evidence="5 7" id="KW-0175">Coiled coil</keyword>
<dbReference type="InterPro" id="IPR024704">
    <property type="entry name" value="SMC"/>
</dbReference>
<comment type="subcellular location">
    <subcellularLocation>
        <location evidence="1 7">Cytoplasm</location>
    </subcellularLocation>
</comment>
<comment type="domain">
    <text evidence="7">Contains large globular domains required for ATP hydrolysis at each terminus and a third globular domain forming a flexible hinge near the middle of the molecule. These domains are separated by coiled-coil structures.</text>
</comment>
<dbReference type="Gene3D" id="3.40.50.300">
    <property type="entry name" value="P-loop containing nucleotide triphosphate hydrolases"/>
    <property type="match status" value="2"/>
</dbReference>
<feature type="coiled-coil region" evidence="7">
    <location>
        <begin position="999"/>
        <end position="1033"/>
    </location>
</feature>
<accession>A0A229P1E6</accession>
<evidence type="ECO:0000313" key="11">
    <source>
        <dbReference type="Proteomes" id="UP000215145"/>
    </source>
</evidence>
<sequence length="1196" mass="134771">MLLKRIELSGFKSFADKTEMEFVRGITAVVGPNGSGKSNISDGIRWVLGEQSAKSLRGGKMEDIIFAGSDARKAVNFGEVSLTLDNTDGTLSLEHHEVTVTRRVHRSGDSEYLINRQPCRLKDITELFMDTGIGKEAYSIIGQGRIEEILSTRSEDRRGIFEEASGIVKYKSRKKEAQRKLDDTENNLLRIHDLVSELEDQVEPLREQSERAVLYKALKEELKNSEISLYVHQIDGVHKSWNENSGRLEALKQEELELASVVSRHDASLEKDRQQLRRLEEQIEELHAGMLEYSEEFEKCEGYGEVLKERRHYLGDSREQLQQSLEVLTQRRAELTAEEETVRAKAGILEAELIDLRSRMGSEENRLQGVAGGTSIEAGESLKGELLEVLSTMAQLRNEIRYAEQQQEALLRRKERLGGEEGKWQEQSNRLGARQAELGKALEATSLELESIGSKYIQESQRVQQLQKQQEEASGNLRGWEQRKEALVSRRDTMKEMQDALDGFMHGVREVLKASRRSSGGLDGVHGAVAELIRVPQRIETAVETALGGSLQHVVMQDERTSRAAIAFLKQRQLGRATFLPLDVIKARTVPEQDRRQIASIEGFIGIAAELVTSEPKYEAIVGNLLGNVLLADNLEAANRIAARCSYRFRVVTLEGDVVNAGGSMTGGSLQKKGASLLGRQRQIEQLDEESRELQQQLDRVRAELSDLRKEGSIAAQNRDELRESAERLKLQEQQQRAELQHAESELAALAEQGAVFSADRSGYEAEEQGLVQSAADAAVRLDELGIRETGLQEAIRIAEERRKANESEKEELQVQLTDLKIHVAKADQERLAVQDTLNRLRGESSRTGSEAAAVEVQLRQRSAELEKLEADSVLQIEELNRLRLRKQECSEQTDLKRSARADKSRELELMENETREQRNGLKRVEEQLRQTEIAVNRLDVELDNLLRKLSEEYGLSYELAKARYTLEGDTTETQSAVRDLKRRIGALGEVNLGAIEEYQRVRERFEFLDSQRQDLMEAKATLYEVIREMEDEMSRRFRITFEEIRKHFVVVFAKLFGGGRADLTLADPERILDSGIDILAQPPGKKLQNLQLLSGGERALTAIALLFAILQVKPVPFCVLDEVEAALDEANVSRFAQYLREFSELTQFIVVTHRKGTMEEADVLYGVTMEEGGVSKLVSVRLEDEFGDDGESASA</sequence>